<feature type="domain" description="FAD-binding" evidence="6">
    <location>
        <begin position="19"/>
        <end position="366"/>
    </location>
</feature>
<dbReference type="InterPro" id="IPR002938">
    <property type="entry name" value="FAD-bd"/>
</dbReference>
<keyword evidence="4" id="KW-0560">Oxidoreductase</keyword>
<evidence type="ECO:0000256" key="1">
    <source>
        <dbReference type="ARBA" id="ARBA00007992"/>
    </source>
</evidence>
<dbReference type="OrthoDB" id="9993796at2759"/>
<evidence type="ECO:0000256" key="2">
    <source>
        <dbReference type="ARBA" id="ARBA00022630"/>
    </source>
</evidence>
<name>A0A6G1GM56_9PEZI</name>
<accession>A0A6G1GM56</accession>
<keyword evidence="3" id="KW-0274">FAD</keyword>
<evidence type="ECO:0000259" key="6">
    <source>
        <dbReference type="Pfam" id="PF01494"/>
    </source>
</evidence>
<dbReference type="InterPro" id="IPR036188">
    <property type="entry name" value="FAD/NAD-bd_sf"/>
</dbReference>
<keyword evidence="5" id="KW-0503">Monooxygenase</keyword>
<dbReference type="SUPFAM" id="SSF54373">
    <property type="entry name" value="FAD-linked reductases, C-terminal domain"/>
    <property type="match status" value="1"/>
</dbReference>
<keyword evidence="8" id="KW-1185">Reference proteome</keyword>
<reference evidence="7" key="1">
    <citation type="journal article" date="2020" name="Stud. Mycol.">
        <title>101 Dothideomycetes genomes: a test case for predicting lifestyles and emergence of pathogens.</title>
        <authorList>
            <person name="Haridas S."/>
            <person name="Albert R."/>
            <person name="Binder M."/>
            <person name="Bloem J."/>
            <person name="Labutti K."/>
            <person name="Salamov A."/>
            <person name="Andreopoulos B."/>
            <person name="Baker S."/>
            <person name="Barry K."/>
            <person name="Bills G."/>
            <person name="Bluhm B."/>
            <person name="Cannon C."/>
            <person name="Castanera R."/>
            <person name="Culley D."/>
            <person name="Daum C."/>
            <person name="Ezra D."/>
            <person name="Gonzalez J."/>
            <person name="Henrissat B."/>
            <person name="Kuo A."/>
            <person name="Liang C."/>
            <person name="Lipzen A."/>
            <person name="Lutzoni F."/>
            <person name="Magnuson J."/>
            <person name="Mondo S."/>
            <person name="Nolan M."/>
            <person name="Ohm R."/>
            <person name="Pangilinan J."/>
            <person name="Park H.-J."/>
            <person name="Ramirez L."/>
            <person name="Alfaro M."/>
            <person name="Sun H."/>
            <person name="Tritt A."/>
            <person name="Yoshinaga Y."/>
            <person name="Zwiers L.-H."/>
            <person name="Turgeon B."/>
            <person name="Goodwin S."/>
            <person name="Spatafora J."/>
            <person name="Crous P."/>
            <person name="Grigoriev I."/>
        </authorList>
    </citation>
    <scope>NUCLEOTIDE SEQUENCE</scope>
    <source>
        <strain evidence="7">CBS 113979</strain>
    </source>
</reference>
<evidence type="ECO:0000256" key="4">
    <source>
        <dbReference type="ARBA" id="ARBA00023002"/>
    </source>
</evidence>
<gene>
    <name evidence="7" type="ORF">K402DRAFT_341608</name>
</gene>
<dbReference type="GO" id="GO:0071949">
    <property type="term" value="F:FAD binding"/>
    <property type="evidence" value="ECO:0007669"/>
    <property type="project" value="InterPro"/>
</dbReference>
<sequence>MQSTDSPHGEQVQVVRPLDVIVVGAGIGGLTAAASLRRAGHNVKVFEQSTLNNETGAAIMVGPNASRCLEKLGYVEKRLCGVHFKGFEHYHGDGTPIVTVGGPSTEKEFGAPWWLTHRFDLHHELKELTVGENGDGKPAELHLGSQIAAVDADEGIVTLASGEAYQADLIVAADGIYSTIRKLLFDPSKPKTTGSSAFRFVAYSIDIEEDPECIVPVPGKCFGFVQPGKRMVLYPCRNGSLYNFTGVFAGGLEGETAEVWTSASSIEAVLEVFNEKEFPPKLINTIKKAIPGSVKCWQLLQHEKLASWIKGRVCLVGDAAHAMLPHQGQGGGQAIEDGAVLGVLLSLGTTRDQVPRMLEMYNSTRYASR</sequence>
<dbReference type="AlphaFoldDB" id="A0A6G1GM56"/>
<comment type="similarity">
    <text evidence="1">Belongs to the paxM FAD-dependent monooxygenase family.</text>
</comment>
<dbReference type="GO" id="GO:0004497">
    <property type="term" value="F:monooxygenase activity"/>
    <property type="evidence" value="ECO:0007669"/>
    <property type="project" value="UniProtKB-KW"/>
</dbReference>
<dbReference type="Gene3D" id="3.50.50.60">
    <property type="entry name" value="FAD/NAD(P)-binding domain"/>
    <property type="match status" value="1"/>
</dbReference>
<dbReference type="Pfam" id="PF01494">
    <property type="entry name" value="FAD_binding_3"/>
    <property type="match status" value="1"/>
</dbReference>
<proteinExistence type="inferred from homology"/>
<evidence type="ECO:0000313" key="7">
    <source>
        <dbReference type="EMBL" id="KAF1981837.1"/>
    </source>
</evidence>
<dbReference type="EMBL" id="ML977193">
    <property type="protein sequence ID" value="KAF1981837.1"/>
    <property type="molecule type" value="Genomic_DNA"/>
</dbReference>
<dbReference type="Proteomes" id="UP000800041">
    <property type="component" value="Unassembled WGS sequence"/>
</dbReference>
<dbReference type="PRINTS" id="PR00420">
    <property type="entry name" value="RNGMNOXGNASE"/>
</dbReference>
<dbReference type="SUPFAM" id="SSF51905">
    <property type="entry name" value="FAD/NAD(P)-binding domain"/>
    <property type="match status" value="1"/>
</dbReference>
<dbReference type="PANTHER" id="PTHR13789:SF314">
    <property type="entry name" value="FAD-BINDING DOMAIN-CONTAINING PROTEIN"/>
    <property type="match status" value="1"/>
</dbReference>
<protein>
    <submittedName>
        <fullName evidence="7">FAD/NAD(P)-binding domain-containing protein</fullName>
    </submittedName>
</protein>
<evidence type="ECO:0000256" key="3">
    <source>
        <dbReference type="ARBA" id="ARBA00022827"/>
    </source>
</evidence>
<keyword evidence="2" id="KW-0285">Flavoprotein</keyword>
<organism evidence="7 8">
    <name type="scientific">Aulographum hederae CBS 113979</name>
    <dbReference type="NCBI Taxonomy" id="1176131"/>
    <lineage>
        <taxon>Eukaryota</taxon>
        <taxon>Fungi</taxon>
        <taxon>Dikarya</taxon>
        <taxon>Ascomycota</taxon>
        <taxon>Pezizomycotina</taxon>
        <taxon>Dothideomycetes</taxon>
        <taxon>Pleosporomycetidae</taxon>
        <taxon>Aulographales</taxon>
        <taxon>Aulographaceae</taxon>
    </lineage>
</organism>
<dbReference type="InterPro" id="IPR050493">
    <property type="entry name" value="FAD-dep_Monooxygenase_BioMet"/>
</dbReference>
<evidence type="ECO:0000256" key="5">
    <source>
        <dbReference type="ARBA" id="ARBA00023033"/>
    </source>
</evidence>
<dbReference type="PANTHER" id="PTHR13789">
    <property type="entry name" value="MONOOXYGENASE"/>
    <property type="match status" value="1"/>
</dbReference>
<evidence type="ECO:0000313" key="8">
    <source>
        <dbReference type="Proteomes" id="UP000800041"/>
    </source>
</evidence>